<keyword evidence="6" id="KW-1185">Reference proteome</keyword>
<organism evidence="5 6">
    <name type="scientific">Triparma verrucosa</name>
    <dbReference type="NCBI Taxonomy" id="1606542"/>
    <lineage>
        <taxon>Eukaryota</taxon>
        <taxon>Sar</taxon>
        <taxon>Stramenopiles</taxon>
        <taxon>Ochrophyta</taxon>
        <taxon>Bolidophyceae</taxon>
        <taxon>Parmales</taxon>
        <taxon>Triparmaceae</taxon>
        <taxon>Triparma</taxon>
    </lineage>
</organism>
<name>A0A9W7EVC8_9STRA</name>
<gene>
    <name evidence="5" type="ORF">TrVE_jg11547</name>
</gene>
<evidence type="ECO:0000313" key="5">
    <source>
        <dbReference type="EMBL" id="GMH91475.1"/>
    </source>
</evidence>
<dbReference type="GO" id="GO:0005634">
    <property type="term" value="C:nucleus"/>
    <property type="evidence" value="ECO:0007669"/>
    <property type="project" value="UniProtKB-SubCell"/>
</dbReference>
<protein>
    <submittedName>
        <fullName evidence="5">Uncharacterized protein</fullName>
    </submittedName>
</protein>
<feature type="compositionally biased region" description="Basic and acidic residues" evidence="4">
    <location>
        <begin position="388"/>
        <end position="414"/>
    </location>
</feature>
<dbReference type="SUPFAM" id="SSF47762">
    <property type="entry name" value="PAH2 domain"/>
    <property type="match status" value="1"/>
</dbReference>
<dbReference type="Gene3D" id="1.20.1160.11">
    <property type="entry name" value="Paired amphipathic helix"/>
    <property type="match status" value="1"/>
</dbReference>
<feature type="compositionally biased region" description="Low complexity" evidence="4">
    <location>
        <begin position="691"/>
        <end position="709"/>
    </location>
</feature>
<accession>A0A9W7EVC8</accession>
<dbReference type="InterPro" id="IPR036600">
    <property type="entry name" value="PAH_sf"/>
</dbReference>
<feature type="region of interest" description="Disordered" evidence="4">
    <location>
        <begin position="315"/>
        <end position="415"/>
    </location>
</feature>
<evidence type="ECO:0000256" key="2">
    <source>
        <dbReference type="ARBA" id="ARBA00023242"/>
    </source>
</evidence>
<dbReference type="Pfam" id="PF02671">
    <property type="entry name" value="PAH"/>
    <property type="match status" value="1"/>
</dbReference>
<feature type="compositionally biased region" description="Basic and acidic residues" evidence="4">
    <location>
        <begin position="522"/>
        <end position="537"/>
    </location>
</feature>
<feature type="region of interest" description="Disordered" evidence="4">
    <location>
        <begin position="507"/>
        <end position="537"/>
    </location>
</feature>
<proteinExistence type="predicted"/>
<reference evidence="6" key="1">
    <citation type="journal article" date="2023" name="Commun. Biol.">
        <title>Genome analysis of Parmales, the sister group of diatoms, reveals the evolutionary specialization of diatoms from phago-mixotrophs to photoautotrophs.</title>
        <authorList>
            <person name="Ban H."/>
            <person name="Sato S."/>
            <person name="Yoshikawa S."/>
            <person name="Yamada K."/>
            <person name="Nakamura Y."/>
            <person name="Ichinomiya M."/>
            <person name="Sato N."/>
            <person name="Blanc-Mathieu R."/>
            <person name="Endo H."/>
            <person name="Kuwata A."/>
            <person name="Ogata H."/>
        </authorList>
    </citation>
    <scope>NUCLEOTIDE SEQUENCE [LARGE SCALE GENOMIC DNA]</scope>
    <source>
        <strain evidence="6">NIES 3699</strain>
    </source>
</reference>
<keyword evidence="2 3" id="KW-0539">Nucleus</keyword>
<sequence>MSRRSQRASEYVHCPFCGRKQTSREIVAHTEECLAERQKVKETKKAKTEQTKERAVPIDTHSSTWDAFIPGTKTAPSRFSSPAVSSAPKSNLKRSFDSWTADNHAVAESANVPSRLEKFCVTQDAKIFSLQDEELTNSYTGPQITVMLKDAQAKAVSKRRNEAAAVAQSQVGRATALELKRQRKVAEQKAAKLQPTAKAFLPPQMQVQMSQIQQQQSAATQGWYAQQMQLQQQQVQRSLMIGTGAGYYDQQFMAQQLAQQMYGQQFVGMNVNSAIMQQQQMLQQQAQARQAAASLAAQQQAAELAEQMSQSVEAPKVQAQAQVQQQQKAEGDGAGEGEGEGKNTEKKIEIDLQQGNDKPQQEQQSQQQDEPRQAQEEQGQEQGQEQEQEQREEKESEKKTETAKEIENEKEMVEGHNAAATATVIVHTVGKPATASLKSKAACLAYVQEVQSHPTFKKYTEFAQILKDHKNKQTEPSEVASRVGELMKDFPDLKEGFKAFVPELHRNMEAPGQTVGEASGEQNRKEGEAESSTKVEKSEQVKELQLQQQIQKQVQDQQQAQLLKQQQIAVEQQRRQMQMQQLVQQQQQQQLMLQQQLYMQQQQLAMQPGYNHVIQQQLLQQQQAQSLQLQIQHQVQRQQAQQQQVLEQQQEYPQLQAPQQQMQLQMQAQMQAQVQAQVHASHLQQRRRQQLLEQQKQKQQQQQQQQQQHQLLLDQNPALKKIEAAKNQAKADVEKSPEVAEVEIMPEVAKEIAKVDNPPEVAEVEKTPKVAKVEKKLEGKRDKRDSALDLLAGYKSRLPELKFNNLLSILHKASQAEEPGDLMERARGLLGNDKGDFDTFLSGM</sequence>
<feature type="region of interest" description="Disordered" evidence="4">
    <location>
        <begin position="685"/>
        <end position="709"/>
    </location>
</feature>
<evidence type="ECO:0000313" key="6">
    <source>
        <dbReference type="Proteomes" id="UP001165160"/>
    </source>
</evidence>
<comment type="subcellular location">
    <subcellularLocation>
        <location evidence="1 3">Nucleus</location>
    </subcellularLocation>
</comment>
<evidence type="ECO:0000256" key="1">
    <source>
        <dbReference type="ARBA" id="ARBA00004123"/>
    </source>
</evidence>
<feature type="compositionally biased region" description="Basic and acidic residues" evidence="4">
    <location>
        <begin position="339"/>
        <end position="350"/>
    </location>
</feature>
<comment type="caution">
    <text evidence="5">The sequence shown here is derived from an EMBL/GenBank/DDBJ whole genome shotgun (WGS) entry which is preliminary data.</text>
</comment>
<dbReference type="PROSITE" id="PS51477">
    <property type="entry name" value="PAH"/>
    <property type="match status" value="1"/>
</dbReference>
<evidence type="ECO:0000256" key="3">
    <source>
        <dbReference type="PROSITE-ProRule" id="PRU00810"/>
    </source>
</evidence>
<dbReference type="AlphaFoldDB" id="A0A9W7EVC8"/>
<evidence type="ECO:0000256" key="4">
    <source>
        <dbReference type="SAM" id="MobiDB-lite"/>
    </source>
</evidence>
<dbReference type="Proteomes" id="UP001165160">
    <property type="component" value="Unassembled WGS sequence"/>
</dbReference>
<feature type="compositionally biased region" description="Low complexity" evidence="4">
    <location>
        <begin position="376"/>
        <end position="385"/>
    </location>
</feature>
<feature type="compositionally biased region" description="Low complexity" evidence="4">
    <location>
        <begin position="315"/>
        <end position="328"/>
    </location>
</feature>
<dbReference type="GO" id="GO:0006355">
    <property type="term" value="P:regulation of DNA-templated transcription"/>
    <property type="evidence" value="ECO:0007669"/>
    <property type="project" value="InterPro"/>
</dbReference>
<dbReference type="EMBL" id="BRXX01000116">
    <property type="protein sequence ID" value="GMH91475.1"/>
    <property type="molecule type" value="Genomic_DNA"/>
</dbReference>
<dbReference type="InterPro" id="IPR003822">
    <property type="entry name" value="PAH"/>
</dbReference>